<dbReference type="EMBL" id="CP032317">
    <property type="protein sequence ID" value="AYA37290.1"/>
    <property type="molecule type" value="Genomic_DNA"/>
</dbReference>
<organism evidence="5 6">
    <name type="scientific">Hymenobacter oligotrophus</name>
    <dbReference type="NCBI Taxonomy" id="2319843"/>
    <lineage>
        <taxon>Bacteria</taxon>
        <taxon>Pseudomonadati</taxon>
        <taxon>Bacteroidota</taxon>
        <taxon>Cytophagia</taxon>
        <taxon>Cytophagales</taxon>
        <taxon>Hymenobacteraceae</taxon>
        <taxon>Hymenobacter</taxon>
    </lineage>
</organism>
<dbReference type="OrthoDB" id="9798632at2"/>
<protein>
    <submittedName>
        <fullName evidence="5">NAD-dependent epimerase/dehydratase family protein</fullName>
    </submittedName>
</protein>
<evidence type="ECO:0000256" key="2">
    <source>
        <dbReference type="ARBA" id="ARBA00023136"/>
    </source>
</evidence>
<comment type="subcellular location">
    <subcellularLocation>
        <location evidence="1">Membrane</location>
    </subcellularLocation>
</comment>
<feature type="transmembrane region" description="Helical" evidence="3">
    <location>
        <begin position="12"/>
        <end position="30"/>
    </location>
</feature>
<evidence type="ECO:0000256" key="1">
    <source>
        <dbReference type="ARBA" id="ARBA00004370"/>
    </source>
</evidence>
<evidence type="ECO:0000256" key="3">
    <source>
        <dbReference type="SAM" id="Phobius"/>
    </source>
</evidence>
<accession>A0A3B7R1S1</accession>
<evidence type="ECO:0000259" key="4">
    <source>
        <dbReference type="Pfam" id="PF01370"/>
    </source>
</evidence>
<dbReference type="PANTHER" id="PTHR14097">
    <property type="entry name" value="OXIDOREDUCTASE HTATIP2"/>
    <property type="match status" value="1"/>
</dbReference>
<name>A0A3B7R1S1_9BACT</name>
<dbReference type="InterPro" id="IPR036291">
    <property type="entry name" value="NAD(P)-bd_dom_sf"/>
</dbReference>
<evidence type="ECO:0000313" key="6">
    <source>
        <dbReference type="Proteomes" id="UP000262802"/>
    </source>
</evidence>
<dbReference type="SUPFAM" id="SSF51735">
    <property type="entry name" value="NAD(P)-binding Rossmann-fold domains"/>
    <property type="match status" value="1"/>
</dbReference>
<gene>
    <name evidence="5" type="ORF">D3Y59_09640</name>
</gene>
<sequence length="229" mass="24727">MAPSSSAPQKVALIAGASGLVGSYLLPLLLNSGRYAKVIALSRRPLQLVHPKLDQRVVDFDRLEDHRLSLIADDVFCCLGTTMRQAGSKEAFYKVDYLYVVKLAALTAANFAAQFMVVSAMGADVASAFYYNRVKGDMEAAVRQTPFRAIHVFRPSLLLGDRTDKRLGEQVGAVVLRLLNPLLVGPLKRYRGIPAQAVAQGMLNAAYQEGGGVRVYLSDEIASGISPTA</sequence>
<keyword evidence="6" id="KW-1185">Reference proteome</keyword>
<reference evidence="5 6" key="1">
    <citation type="submission" date="2018-09" db="EMBL/GenBank/DDBJ databases">
        <title>Hymenobacter medium sp. nov., isolated from R2A medium.</title>
        <authorList>
            <person name="Yingchao G."/>
        </authorList>
    </citation>
    <scope>NUCLEOTIDE SEQUENCE [LARGE SCALE GENOMIC DNA]</scope>
    <source>
        <strain evidence="6">sh-6</strain>
    </source>
</reference>
<dbReference type="RefSeq" id="WP_119444864.1">
    <property type="nucleotide sequence ID" value="NZ_CP032317.1"/>
</dbReference>
<proteinExistence type="predicted"/>
<dbReference type="AlphaFoldDB" id="A0A3B7R1S1"/>
<keyword evidence="2 3" id="KW-0472">Membrane</keyword>
<dbReference type="Pfam" id="PF01370">
    <property type="entry name" value="Epimerase"/>
    <property type="match status" value="1"/>
</dbReference>
<keyword evidence="3" id="KW-0812">Transmembrane</keyword>
<dbReference type="GO" id="GO:0016020">
    <property type="term" value="C:membrane"/>
    <property type="evidence" value="ECO:0007669"/>
    <property type="project" value="UniProtKB-SubCell"/>
</dbReference>
<dbReference type="Gene3D" id="3.40.50.720">
    <property type="entry name" value="NAD(P)-binding Rossmann-like Domain"/>
    <property type="match status" value="1"/>
</dbReference>
<feature type="domain" description="NAD-dependent epimerase/dehydratase" evidence="4">
    <location>
        <begin position="12"/>
        <end position="204"/>
    </location>
</feature>
<dbReference type="Proteomes" id="UP000262802">
    <property type="component" value="Chromosome"/>
</dbReference>
<dbReference type="PANTHER" id="PTHR14097:SF7">
    <property type="entry name" value="OXIDOREDUCTASE HTATIP2"/>
    <property type="match status" value="1"/>
</dbReference>
<dbReference type="InterPro" id="IPR001509">
    <property type="entry name" value="Epimerase_deHydtase"/>
</dbReference>
<keyword evidence="3" id="KW-1133">Transmembrane helix</keyword>
<evidence type="ECO:0000313" key="5">
    <source>
        <dbReference type="EMBL" id="AYA37290.1"/>
    </source>
</evidence>
<dbReference type="KEGG" id="hyh:D3Y59_09640"/>